<organism evidence="2 3">
    <name type="scientific">Prauserella cavernicola</name>
    <dbReference type="NCBI Taxonomy" id="2800127"/>
    <lineage>
        <taxon>Bacteria</taxon>
        <taxon>Bacillati</taxon>
        <taxon>Actinomycetota</taxon>
        <taxon>Actinomycetes</taxon>
        <taxon>Pseudonocardiales</taxon>
        <taxon>Pseudonocardiaceae</taxon>
        <taxon>Prauserella</taxon>
    </lineage>
</organism>
<dbReference type="InterPro" id="IPR036594">
    <property type="entry name" value="Meth_synthase_dom"/>
</dbReference>
<dbReference type="InterPro" id="IPR003759">
    <property type="entry name" value="Cbl-bd_cap"/>
</dbReference>
<dbReference type="PROSITE" id="PS51332">
    <property type="entry name" value="B12_BINDING"/>
    <property type="match status" value="1"/>
</dbReference>
<proteinExistence type="predicted"/>
<name>A0A934QYS6_9PSEU</name>
<protein>
    <submittedName>
        <fullName evidence="2">Cobalamin-dependent protein</fullName>
    </submittedName>
</protein>
<evidence type="ECO:0000313" key="3">
    <source>
        <dbReference type="Proteomes" id="UP000635245"/>
    </source>
</evidence>
<dbReference type="GO" id="GO:0046872">
    <property type="term" value="F:metal ion binding"/>
    <property type="evidence" value="ECO:0007669"/>
    <property type="project" value="InterPro"/>
</dbReference>
<dbReference type="InterPro" id="IPR036724">
    <property type="entry name" value="Cobalamin-bd_sf"/>
</dbReference>
<reference evidence="2" key="1">
    <citation type="submission" date="2020-12" db="EMBL/GenBank/DDBJ databases">
        <title>Prauserella sp. ASG 168, a novel actinomycete isolated from cave rock.</title>
        <authorList>
            <person name="Suriyachadkun C."/>
        </authorList>
    </citation>
    <scope>NUCLEOTIDE SEQUENCE</scope>
    <source>
        <strain evidence="2">ASG 168</strain>
    </source>
</reference>
<dbReference type="AlphaFoldDB" id="A0A934QYS6"/>
<accession>A0A934QYS6</accession>
<gene>
    <name evidence="2" type="ORF">JHE00_25755</name>
</gene>
<dbReference type="Proteomes" id="UP000635245">
    <property type="component" value="Unassembled WGS sequence"/>
</dbReference>
<evidence type="ECO:0000259" key="1">
    <source>
        <dbReference type="PROSITE" id="PS51332"/>
    </source>
</evidence>
<dbReference type="RefSeq" id="WP_200322699.1">
    <property type="nucleotide sequence ID" value="NZ_JAENJH010000007.1"/>
</dbReference>
<evidence type="ECO:0000313" key="2">
    <source>
        <dbReference type="EMBL" id="MBK1787748.1"/>
    </source>
</evidence>
<feature type="domain" description="B12-binding" evidence="1">
    <location>
        <begin position="95"/>
        <end position="220"/>
    </location>
</feature>
<dbReference type="EMBL" id="JAENJH010000007">
    <property type="protein sequence ID" value="MBK1787748.1"/>
    <property type="molecule type" value="Genomic_DNA"/>
</dbReference>
<dbReference type="GO" id="GO:0031419">
    <property type="term" value="F:cobalamin binding"/>
    <property type="evidence" value="ECO:0007669"/>
    <property type="project" value="InterPro"/>
</dbReference>
<dbReference type="InterPro" id="IPR006158">
    <property type="entry name" value="Cobalamin-bd"/>
</dbReference>
<dbReference type="Pfam" id="PF02310">
    <property type="entry name" value="B12-binding"/>
    <property type="match status" value="1"/>
</dbReference>
<comment type="caution">
    <text evidence="2">The sequence shown here is derived from an EMBL/GenBank/DDBJ whole genome shotgun (WGS) entry which is preliminary data.</text>
</comment>
<sequence length="342" mass="36199">MPTTTEPVVRQLPQFERALAEGDAGTAVGIVDELLDSGVEPAMVMIELISEAQRRIGDRWQRGEWSVAQEHTATGVSVAATEAIARRVRATPVSRGRIVIGCAEREWHALPALVIATGLRERGWNVTFLGASTPADRLSAYLHDLGPDAAAVSCSIVGALPSTRQFIEASTGAGIPVVAGGAAFGPDDRRARALGATAWAPGLREAVEIVDTLPAVVAPAEPLPAAALAEQQGLELAHRTVGETLRERWRPQDAFAPGTAKHADLVTVARDCVDQSLYTLQGALLTGDGRIVRDTAGWVAALLAARAVPGDSAPELAGELARVLRDYPRAVELLRAHWPERS</sequence>
<dbReference type="Gene3D" id="1.10.1240.10">
    <property type="entry name" value="Methionine synthase domain"/>
    <property type="match status" value="1"/>
</dbReference>
<dbReference type="SUPFAM" id="SSF52242">
    <property type="entry name" value="Cobalamin (vitamin B12)-binding domain"/>
    <property type="match status" value="1"/>
</dbReference>
<dbReference type="Pfam" id="PF02607">
    <property type="entry name" value="B12-binding_2"/>
    <property type="match status" value="1"/>
</dbReference>
<dbReference type="Gene3D" id="3.40.50.280">
    <property type="entry name" value="Cobalamin-binding domain"/>
    <property type="match status" value="1"/>
</dbReference>
<keyword evidence="3" id="KW-1185">Reference proteome</keyword>